<evidence type="ECO:0000256" key="1">
    <source>
        <dbReference type="ARBA" id="ARBA00004413"/>
    </source>
</evidence>
<dbReference type="Proteomes" id="UP000024842">
    <property type="component" value="Unassembled WGS sequence"/>
</dbReference>
<dbReference type="SUPFAM" id="SSF47364">
    <property type="entry name" value="Domain of the SRP/SRP receptor G-proteins"/>
    <property type="match status" value="1"/>
</dbReference>
<dbReference type="InterPro" id="IPR036225">
    <property type="entry name" value="SRP/SRP_N"/>
</dbReference>
<evidence type="ECO:0000259" key="7">
    <source>
        <dbReference type="SMART" id="SM00962"/>
    </source>
</evidence>
<comment type="subcellular location">
    <subcellularLocation>
        <location evidence="1">Cell membrane</location>
        <topology evidence="1">Peripheral membrane protein</topology>
        <orientation evidence="1">Cytoplasmic side</orientation>
    </subcellularLocation>
</comment>
<dbReference type="EMBL" id="BAUP01000084">
    <property type="protein sequence ID" value="GAJ46330.1"/>
    <property type="molecule type" value="Genomic_DNA"/>
</dbReference>
<evidence type="ECO:0000313" key="8">
    <source>
        <dbReference type="EMBL" id="GAJ46330.1"/>
    </source>
</evidence>
<gene>
    <name evidence="8" type="ORF">HE1_00661</name>
</gene>
<proteinExistence type="inferred from homology"/>
<dbReference type="InterPro" id="IPR042101">
    <property type="entry name" value="SRP54_N_sf"/>
</dbReference>
<dbReference type="GO" id="GO:0005525">
    <property type="term" value="F:GTP binding"/>
    <property type="evidence" value="ECO:0007669"/>
    <property type="project" value="UniProtKB-KW"/>
</dbReference>
<keyword evidence="9" id="KW-1185">Reference proteome</keyword>
<dbReference type="Gene3D" id="1.20.120.140">
    <property type="entry name" value="Signal recognition particle SRP54, nucleotide-binding domain"/>
    <property type="match status" value="1"/>
</dbReference>
<dbReference type="PANTHER" id="PTHR43134">
    <property type="entry name" value="SIGNAL RECOGNITION PARTICLE RECEPTOR SUBUNIT ALPHA"/>
    <property type="match status" value="1"/>
</dbReference>
<keyword evidence="3" id="KW-0547">Nucleotide-binding</keyword>
<dbReference type="GO" id="GO:0006614">
    <property type="term" value="P:SRP-dependent cotranslational protein targeting to membrane"/>
    <property type="evidence" value="ECO:0007669"/>
    <property type="project" value="InterPro"/>
</dbReference>
<comment type="caution">
    <text evidence="8">The sequence shown here is derived from an EMBL/GenBank/DDBJ whole genome shotgun (WGS) entry which is preliminary data.</text>
</comment>
<evidence type="ECO:0000256" key="4">
    <source>
        <dbReference type="ARBA" id="ARBA00023134"/>
    </source>
</evidence>
<dbReference type="SUPFAM" id="SSF52540">
    <property type="entry name" value="P-loop containing nucleoside triphosphate hydrolases"/>
    <property type="match status" value="1"/>
</dbReference>
<dbReference type="SMART" id="SM00962">
    <property type="entry name" value="SRP54"/>
    <property type="match status" value="1"/>
</dbReference>
<evidence type="ECO:0000256" key="3">
    <source>
        <dbReference type="ARBA" id="ARBA00022741"/>
    </source>
</evidence>
<name>A0A023DZ66_9PROT</name>
<reference evidence="8 9" key="1">
    <citation type="journal article" date="2014" name="FEMS Microbiol. Lett.">
        <title>Draft genome sequences of three Holospora species (Holospora obtusa, Holospora undulata, and Holospora elegans), endonuclear symbiotic bacteria of the ciliate Paramecium caudatum.</title>
        <authorList>
            <person name="Dohra H."/>
            <person name="Tanaka K."/>
            <person name="Suzuki T."/>
            <person name="Fujishima M."/>
            <person name="Suzuki H."/>
        </authorList>
    </citation>
    <scope>NUCLEOTIDE SEQUENCE [LARGE SCALE GENOMIC DNA]</scope>
    <source>
        <strain evidence="8 9">E1</strain>
    </source>
</reference>
<protein>
    <submittedName>
        <fullName evidence="8">Signal recognition particle receptor FtsY</fullName>
    </submittedName>
</protein>
<dbReference type="Pfam" id="PF00448">
    <property type="entry name" value="SRP54"/>
    <property type="match status" value="1"/>
</dbReference>
<dbReference type="GO" id="GO:0005886">
    <property type="term" value="C:plasma membrane"/>
    <property type="evidence" value="ECO:0007669"/>
    <property type="project" value="UniProtKB-SubCell"/>
</dbReference>
<accession>A0A023DZ66</accession>
<dbReference type="AlphaFoldDB" id="A0A023DZ66"/>
<sequence length="317" mass="35657">MWKKIKEKLYNGAQGLSEKIQTWFGAPVSHKEDLEDLLLEADFGMDASTALANYVIQQRPTNWTNAVHLLKEHLSGLLKPYEAHLDAERSCASNPWIVVFLGVNGAGKTTILGKLAHRWRHKRVRCIAADTFRAGAQRQLEIWAQRAKAEITKIETLSTESDFFNTKSVRSKDPGSLVYQGLQDAQRNNNDVILIDTAGRLPHRSDLMDELKKIHRVITKYYGSNSYTLKTLLVLDGTTGQHMTTQVSSFEKILPLSGMIVNKMDGTARAGMLVSLTQTFKLPIYGMGVGEGIEDWVNFDANFFSEELFSMEKSNLF</sequence>
<dbReference type="STRING" id="1427503.HE1_00661"/>
<comment type="similarity">
    <text evidence="2">Belongs to the GTP-binding SRP family.</text>
</comment>
<evidence type="ECO:0000256" key="6">
    <source>
        <dbReference type="ARBA" id="ARBA00023170"/>
    </source>
</evidence>
<keyword evidence="6 8" id="KW-0675">Receptor</keyword>
<dbReference type="InterPro" id="IPR027417">
    <property type="entry name" value="P-loop_NTPase"/>
</dbReference>
<keyword evidence="5" id="KW-0472">Membrane</keyword>
<dbReference type="GO" id="GO:0005047">
    <property type="term" value="F:signal recognition particle binding"/>
    <property type="evidence" value="ECO:0007669"/>
    <property type="project" value="TreeGrafter"/>
</dbReference>
<dbReference type="InterPro" id="IPR000897">
    <property type="entry name" value="SRP54_GTPase_dom"/>
</dbReference>
<dbReference type="GO" id="GO:0003924">
    <property type="term" value="F:GTPase activity"/>
    <property type="evidence" value="ECO:0007669"/>
    <property type="project" value="TreeGrafter"/>
</dbReference>
<dbReference type="RefSeq" id="WP_162480269.1">
    <property type="nucleotide sequence ID" value="NZ_BAUP01000084.1"/>
</dbReference>
<keyword evidence="4" id="KW-0342">GTP-binding</keyword>
<dbReference type="PANTHER" id="PTHR43134:SF1">
    <property type="entry name" value="SIGNAL RECOGNITION PARTICLE RECEPTOR SUBUNIT ALPHA"/>
    <property type="match status" value="1"/>
</dbReference>
<dbReference type="Gene3D" id="3.40.50.300">
    <property type="entry name" value="P-loop containing nucleotide triphosphate hydrolases"/>
    <property type="match status" value="1"/>
</dbReference>
<feature type="domain" description="SRP54-type proteins GTP-binding" evidence="7">
    <location>
        <begin position="95"/>
        <end position="310"/>
    </location>
</feature>
<organism evidence="8 9">
    <name type="scientific">Holospora elegans E1</name>
    <dbReference type="NCBI Taxonomy" id="1427503"/>
    <lineage>
        <taxon>Bacteria</taxon>
        <taxon>Pseudomonadati</taxon>
        <taxon>Pseudomonadota</taxon>
        <taxon>Alphaproteobacteria</taxon>
        <taxon>Holosporales</taxon>
        <taxon>Holosporaceae</taxon>
        <taxon>Holospora</taxon>
    </lineage>
</organism>
<evidence type="ECO:0000256" key="2">
    <source>
        <dbReference type="ARBA" id="ARBA00008531"/>
    </source>
</evidence>
<evidence type="ECO:0000256" key="5">
    <source>
        <dbReference type="ARBA" id="ARBA00023136"/>
    </source>
</evidence>
<evidence type="ECO:0000313" key="9">
    <source>
        <dbReference type="Proteomes" id="UP000024842"/>
    </source>
</evidence>